<proteinExistence type="predicted"/>
<dbReference type="EMBL" id="HACA01002603">
    <property type="protein sequence ID" value="CDW19964.1"/>
    <property type="molecule type" value="Transcribed_RNA"/>
</dbReference>
<dbReference type="AlphaFoldDB" id="A0A0K2T1N7"/>
<feature type="transmembrane region" description="Helical" evidence="1">
    <location>
        <begin position="29"/>
        <end position="54"/>
    </location>
</feature>
<evidence type="ECO:0000313" key="2">
    <source>
        <dbReference type="EMBL" id="CDW19964.1"/>
    </source>
</evidence>
<reference evidence="2" key="1">
    <citation type="submission" date="2014-05" db="EMBL/GenBank/DDBJ databases">
        <authorList>
            <person name="Chronopoulou M."/>
        </authorList>
    </citation>
    <scope>NUCLEOTIDE SEQUENCE</scope>
    <source>
        <tissue evidence="2">Whole organism</tissue>
    </source>
</reference>
<sequence>MFLLFFVCRIEIIHLAVTKFKEDRHRNELIFHMVTITEYFICLSLLFKIYIFIFSQQWKSNQQKGVLRRQ</sequence>
<keyword evidence="1" id="KW-0812">Transmembrane</keyword>
<protein>
    <submittedName>
        <fullName evidence="2">Uncharacterized protein</fullName>
    </submittedName>
</protein>
<evidence type="ECO:0000256" key="1">
    <source>
        <dbReference type="SAM" id="Phobius"/>
    </source>
</evidence>
<keyword evidence="1" id="KW-1133">Transmembrane helix</keyword>
<keyword evidence="1" id="KW-0472">Membrane</keyword>
<name>A0A0K2T1N7_LEPSM</name>
<organism evidence="2">
    <name type="scientific">Lepeophtheirus salmonis</name>
    <name type="common">Salmon louse</name>
    <name type="synonym">Caligus salmonis</name>
    <dbReference type="NCBI Taxonomy" id="72036"/>
    <lineage>
        <taxon>Eukaryota</taxon>
        <taxon>Metazoa</taxon>
        <taxon>Ecdysozoa</taxon>
        <taxon>Arthropoda</taxon>
        <taxon>Crustacea</taxon>
        <taxon>Multicrustacea</taxon>
        <taxon>Hexanauplia</taxon>
        <taxon>Copepoda</taxon>
        <taxon>Siphonostomatoida</taxon>
        <taxon>Caligidae</taxon>
        <taxon>Lepeophtheirus</taxon>
    </lineage>
</organism>
<accession>A0A0K2T1N7</accession>